<keyword evidence="4" id="KW-1003">Cell membrane</keyword>
<evidence type="ECO:0000313" key="18">
    <source>
        <dbReference type="Proteomes" id="UP000085678"/>
    </source>
</evidence>
<keyword evidence="17" id="KW-0732">Signal</keyword>
<evidence type="ECO:0000256" key="5">
    <source>
        <dbReference type="ARBA" id="ARBA00022553"/>
    </source>
</evidence>
<dbReference type="SUPFAM" id="SSF53649">
    <property type="entry name" value="Alkaline phosphatase-like"/>
    <property type="match status" value="1"/>
</dbReference>
<feature type="chain" id="PRO_5010273562" description="alkaline phosphatase" evidence="17">
    <location>
        <begin position="23"/>
        <end position="525"/>
    </location>
</feature>
<comment type="subcellular location">
    <subcellularLocation>
        <location evidence="1">Cell membrane</location>
        <topology evidence="1">Lipid-anchor</topology>
        <topology evidence="1">GPI-anchor</topology>
    </subcellularLocation>
</comment>
<feature type="binding site" evidence="15">
    <location>
        <position position="377"/>
    </location>
    <ligand>
        <name>Zn(2+)</name>
        <dbReference type="ChEBI" id="CHEBI:29105"/>
        <label>2</label>
    </ligand>
</feature>
<evidence type="ECO:0000256" key="7">
    <source>
        <dbReference type="ARBA" id="ARBA00022723"/>
    </source>
</evidence>
<dbReference type="FunCoup" id="A0A1S3JAP8">
    <property type="interactions" value="189"/>
</dbReference>
<dbReference type="EC" id="3.1.3.1" evidence="3"/>
<feature type="signal peptide" evidence="17">
    <location>
        <begin position="1"/>
        <end position="22"/>
    </location>
</feature>
<dbReference type="GO" id="GO:0004035">
    <property type="term" value="F:alkaline phosphatase activity"/>
    <property type="evidence" value="ECO:0007669"/>
    <property type="project" value="UniProtKB-EC"/>
</dbReference>
<accession>A0A1S3JAP8</accession>
<dbReference type="Gene3D" id="3.40.720.10">
    <property type="entry name" value="Alkaline Phosphatase, subunit A"/>
    <property type="match status" value="1"/>
</dbReference>
<dbReference type="GO" id="GO:0098552">
    <property type="term" value="C:side of membrane"/>
    <property type="evidence" value="ECO:0007669"/>
    <property type="project" value="UniProtKB-KW"/>
</dbReference>
<dbReference type="FunFam" id="3.40.720.10:FF:000008">
    <property type="entry name" value="Alkaline phosphatase"/>
    <property type="match status" value="1"/>
</dbReference>
<feature type="binding site" evidence="15">
    <location>
        <position position="174"/>
    </location>
    <ligand>
        <name>Mg(2+)</name>
        <dbReference type="ChEBI" id="CHEBI:18420"/>
    </ligand>
</feature>
<feature type="binding site" evidence="15">
    <location>
        <position position="61"/>
    </location>
    <ligand>
        <name>Zn(2+)</name>
        <dbReference type="ChEBI" id="CHEBI:29105"/>
        <label>2</label>
    </ligand>
</feature>
<dbReference type="RefSeq" id="XP_013407398.1">
    <property type="nucleotide sequence ID" value="XM_013551944.2"/>
</dbReference>
<evidence type="ECO:0000256" key="10">
    <source>
        <dbReference type="ARBA" id="ARBA00022842"/>
    </source>
</evidence>
<evidence type="ECO:0000256" key="3">
    <source>
        <dbReference type="ARBA" id="ARBA00012647"/>
    </source>
</evidence>
<keyword evidence="5" id="KW-0597">Phosphoprotein</keyword>
<evidence type="ECO:0000256" key="14">
    <source>
        <dbReference type="PIRSR" id="PIRSR601952-1"/>
    </source>
</evidence>
<feature type="binding site" evidence="15">
    <location>
        <position position="449"/>
    </location>
    <ligand>
        <name>Zn(2+)</name>
        <dbReference type="ChEBI" id="CHEBI:29105"/>
        <label>2</label>
    </ligand>
</feature>
<keyword evidence="12" id="KW-0325">Glycoprotein</keyword>
<feature type="active site" description="Phosphoserine intermediate" evidence="14">
    <location>
        <position position="111"/>
    </location>
</feature>
<proteinExistence type="inferred from homology"/>
<dbReference type="Proteomes" id="UP000085678">
    <property type="component" value="Unplaced"/>
</dbReference>
<feature type="binding site" evidence="15">
    <location>
        <position position="172"/>
    </location>
    <ligand>
        <name>Mg(2+)</name>
        <dbReference type="ChEBI" id="CHEBI:18420"/>
    </ligand>
</feature>
<dbReference type="GO" id="GO:0005886">
    <property type="term" value="C:plasma membrane"/>
    <property type="evidence" value="ECO:0007669"/>
    <property type="project" value="UniProtKB-SubCell"/>
</dbReference>
<dbReference type="PRINTS" id="PR00113">
    <property type="entry name" value="ALKPHPHTASE"/>
</dbReference>
<evidence type="ECO:0000256" key="1">
    <source>
        <dbReference type="ARBA" id="ARBA00004609"/>
    </source>
</evidence>
<evidence type="ECO:0000256" key="12">
    <source>
        <dbReference type="ARBA" id="ARBA00023180"/>
    </source>
</evidence>
<evidence type="ECO:0000256" key="4">
    <source>
        <dbReference type="ARBA" id="ARBA00022475"/>
    </source>
</evidence>
<keyword evidence="13" id="KW-0449">Lipoprotein</keyword>
<dbReference type="PANTHER" id="PTHR11596">
    <property type="entry name" value="ALKALINE PHOSPHATASE"/>
    <property type="match status" value="1"/>
</dbReference>
<dbReference type="Pfam" id="PF00245">
    <property type="entry name" value="Alk_phosphatase"/>
    <property type="match status" value="1"/>
</dbReference>
<dbReference type="OMA" id="HEGLAYH"/>
<feature type="binding site" evidence="15">
    <location>
        <position position="339"/>
    </location>
    <ligand>
        <name>Zn(2+)</name>
        <dbReference type="ChEBI" id="CHEBI:29105"/>
        <label>2</label>
    </ligand>
</feature>
<protein>
    <recommendedName>
        <fullName evidence="3">alkaline phosphatase</fullName>
        <ecNumber evidence="3">3.1.3.1</ecNumber>
    </recommendedName>
</protein>
<keyword evidence="7 15" id="KW-0479">Metal-binding</keyword>
<comment type="cofactor">
    <cofactor evidence="15">
        <name>Mg(2+)</name>
        <dbReference type="ChEBI" id="CHEBI:18420"/>
    </cofactor>
    <text evidence="15">Binds 1 Mg(2+) ion.</text>
</comment>
<keyword evidence="9 15" id="KW-0862">Zinc</keyword>
<dbReference type="InterPro" id="IPR001952">
    <property type="entry name" value="Alkaline_phosphatase"/>
</dbReference>
<dbReference type="InterPro" id="IPR017850">
    <property type="entry name" value="Alkaline_phosphatase_core_sf"/>
</dbReference>
<feature type="binding site" evidence="15">
    <location>
        <position position="330"/>
    </location>
    <ligand>
        <name>Mg(2+)</name>
        <dbReference type="ChEBI" id="CHEBI:18420"/>
    </ligand>
</feature>
<keyword evidence="18" id="KW-1185">Reference proteome</keyword>
<comment type="similarity">
    <text evidence="2 16">Belongs to the alkaline phosphatase family.</text>
</comment>
<evidence type="ECO:0000256" key="15">
    <source>
        <dbReference type="PIRSR" id="PIRSR601952-2"/>
    </source>
</evidence>
<dbReference type="OrthoDB" id="5818554at2759"/>
<evidence type="ECO:0000256" key="8">
    <source>
        <dbReference type="ARBA" id="ARBA00022801"/>
    </source>
</evidence>
<feature type="binding site" evidence="15">
    <location>
        <position position="376"/>
    </location>
    <ligand>
        <name>Zn(2+)</name>
        <dbReference type="ChEBI" id="CHEBI:29105"/>
        <label>2</label>
    </ligand>
</feature>
<keyword evidence="8" id="KW-0378">Hydrolase</keyword>
<dbReference type="STRING" id="7574.A0A1S3JAP8"/>
<evidence type="ECO:0000256" key="16">
    <source>
        <dbReference type="RuleBase" id="RU003946"/>
    </source>
</evidence>
<dbReference type="SMART" id="SM00098">
    <property type="entry name" value="alkPPc"/>
    <property type="match status" value="1"/>
</dbReference>
<evidence type="ECO:0000256" key="2">
    <source>
        <dbReference type="ARBA" id="ARBA00005984"/>
    </source>
</evidence>
<keyword evidence="10 15" id="KW-0460">Magnesium</keyword>
<dbReference type="CDD" id="cd16012">
    <property type="entry name" value="ALP"/>
    <property type="match status" value="1"/>
</dbReference>
<dbReference type="AlphaFoldDB" id="A0A1S3JAP8"/>
<organism evidence="18 19">
    <name type="scientific">Lingula anatina</name>
    <name type="common">Brachiopod</name>
    <name type="synonym">Lingula unguis</name>
    <dbReference type="NCBI Taxonomy" id="7574"/>
    <lineage>
        <taxon>Eukaryota</taxon>
        <taxon>Metazoa</taxon>
        <taxon>Spiralia</taxon>
        <taxon>Lophotrochozoa</taxon>
        <taxon>Brachiopoda</taxon>
        <taxon>Linguliformea</taxon>
        <taxon>Lingulata</taxon>
        <taxon>Lingulida</taxon>
        <taxon>Linguloidea</taxon>
        <taxon>Lingulidae</taxon>
        <taxon>Lingula</taxon>
    </lineage>
</organism>
<evidence type="ECO:0000313" key="19">
    <source>
        <dbReference type="RefSeq" id="XP_013407398.1"/>
    </source>
</evidence>
<evidence type="ECO:0000256" key="9">
    <source>
        <dbReference type="ARBA" id="ARBA00022833"/>
    </source>
</evidence>
<dbReference type="KEGG" id="lak:106171546"/>
<comment type="cofactor">
    <cofactor evidence="15">
        <name>Zn(2+)</name>
        <dbReference type="ChEBI" id="CHEBI:29105"/>
    </cofactor>
    <text evidence="15">Binds 2 Zn(2+) ions.</text>
</comment>
<dbReference type="InParanoid" id="A0A1S3JAP8"/>
<evidence type="ECO:0000256" key="13">
    <source>
        <dbReference type="ARBA" id="ARBA00023288"/>
    </source>
</evidence>
<name>A0A1S3JAP8_LINAN</name>
<sequence length="525" mass="56658">MAPLNGWFVVWCLLLMVGTQEALEPQLKDYWYKLAQEELKKALNTKPNTNVAKNVILFLGDGMGVSTLTAARIYKGQQAGRPGEEGTLAFESFPHAGLAKTYNTDRQTADSAGTATAFLCGAKTKSGLIGLDDRAVRGNCSSEKGGAISSILKWSNSEGKSTGVVSTARVTHATPASGYAHSADRNWEADADMPESARTGCSDIAAQLVGEDGSFLNVILGGGRSKFLPNTTADPEWPGKNGSRVDGRNLIEDWSKSKKEPSRARYVWNLDGFKAVDPIGTDYLLGLFEPSHMQYELDRNKAKEPSLAEMTEKAIKMLRKNPKGFFLLVEGGRIDHGHHNSTAHKALADTIAMDKAVTKALELTDTEDTLIVVTADHSHVFTIGGYASRGNNILGITDKDKDKNGTAYTSLLYANGPGYEAPRPDPAPINTNDSGYQFQSAVQLDSETHGGEDVAIYATGPMSHLFHSLHEQHYIAHMMAYASCVGQNKDHCKEKSAGGAMGLIVAANERLWVLIFVAACAMLAR</sequence>
<keyword evidence="6" id="KW-0336">GPI-anchor</keyword>
<dbReference type="GO" id="GO:0046872">
    <property type="term" value="F:metal ion binding"/>
    <property type="evidence" value="ECO:0007669"/>
    <property type="project" value="UniProtKB-KW"/>
</dbReference>
<feature type="binding site" evidence="15">
    <location>
        <position position="335"/>
    </location>
    <ligand>
        <name>Zn(2+)</name>
        <dbReference type="ChEBI" id="CHEBI:29105"/>
        <label>2</label>
    </ligand>
</feature>
<gene>
    <name evidence="19" type="primary">LOC106171546</name>
</gene>
<feature type="binding site" evidence="15">
    <location>
        <position position="61"/>
    </location>
    <ligand>
        <name>Mg(2+)</name>
        <dbReference type="ChEBI" id="CHEBI:18420"/>
    </ligand>
</feature>
<dbReference type="PANTHER" id="PTHR11596:SF5">
    <property type="entry name" value="ALKALINE PHOSPHATASE"/>
    <property type="match status" value="1"/>
</dbReference>
<evidence type="ECO:0000256" key="6">
    <source>
        <dbReference type="ARBA" id="ARBA00022622"/>
    </source>
</evidence>
<dbReference type="GeneID" id="106171546"/>
<reference evidence="19" key="1">
    <citation type="submission" date="2025-08" db="UniProtKB">
        <authorList>
            <consortium name="RefSeq"/>
        </authorList>
    </citation>
    <scope>IDENTIFICATION</scope>
    <source>
        <tissue evidence="19">Gonads</tissue>
    </source>
</reference>
<keyword evidence="11" id="KW-0472">Membrane</keyword>
<evidence type="ECO:0000256" key="17">
    <source>
        <dbReference type="SAM" id="SignalP"/>
    </source>
</evidence>
<evidence type="ECO:0000256" key="11">
    <source>
        <dbReference type="ARBA" id="ARBA00023136"/>
    </source>
</evidence>